<comment type="caution">
    <text evidence="1">The sequence shown here is derived from an EMBL/GenBank/DDBJ whole genome shotgun (WGS) entry which is preliminary data.</text>
</comment>
<dbReference type="Proteomes" id="UP000181790">
    <property type="component" value="Unassembled WGS sequence"/>
</dbReference>
<reference evidence="1 2" key="1">
    <citation type="submission" date="2016-10" db="EMBL/GenBank/DDBJ databases">
        <title>Arsenicibacter rosenii gen. nov., sp. nov., an efficient arsenic-methylating bacterium isolated from an arsenic-contaminated paddy soil.</title>
        <authorList>
            <person name="Huang K."/>
        </authorList>
    </citation>
    <scope>NUCLEOTIDE SEQUENCE [LARGE SCALE GENOMIC DNA]</scope>
    <source>
        <strain evidence="1 2">SM-1</strain>
    </source>
</reference>
<keyword evidence="2" id="KW-1185">Reference proteome</keyword>
<organism evidence="1 2">
    <name type="scientific">Arsenicibacter rosenii</name>
    <dbReference type="NCBI Taxonomy" id="1750698"/>
    <lineage>
        <taxon>Bacteria</taxon>
        <taxon>Pseudomonadati</taxon>
        <taxon>Bacteroidota</taxon>
        <taxon>Cytophagia</taxon>
        <taxon>Cytophagales</taxon>
        <taxon>Spirosomataceae</taxon>
        <taxon>Arsenicibacter</taxon>
    </lineage>
</organism>
<sequence>MFAVLTVCHTRQLPQAITLGKSIQKVTPGALFLIGLADKLPDGIAADSLPFTVIPASDLLPEAELAGLSAAYTPTEMAGALKPLFLQTCYERYPDRPTFVYADPNLCFFQSLDAISDQLTDATLLLTPYLINPPADSKFPDEKHLQNIGLYNSDFLALRRSDEATRFLTWWDSRVRTRAHINFCEGLCTDQIWLMHIPAFFDGVRIIHQPTWHAGLWNLHNRQLQLHSGQWQVNGQGPLFFANFKGLTNPDEGFFPYQNRLFVGKRPDIQQLMTSYNQQLQVNRQPALTGIPVYGRQPEPLILRGWRKGAVDSLRKLTAFIDTMPIPVLR</sequence>
<proteinExistence type="predicted"/>
<protein>
    <recommendedName>
        <fullName evidence="3">Glycosyl transferase</fullName>
    </recommendedName>
</protein>
<dbReference type="AlphaFoldDB" id="A0A1S2VRF1"/>
<gene>
    <name evidence="1" type="ORF">BLX24_01365</name>
</gene>
<name>A0A1S2VRF1_9BACT</name>
<evidence type="ECO:0008006" key="3">
    <source>
        <dbReference type="Google" id="ProtNLM"/>
    </source>
</evidence>
<evidence type="ECO:0000313" key="1">
    <source>
        <dbReference type="EMBL" id="OIN60776.1"/>
    </source>
</evidence>
<dbReference type="RefSeq" id="WP_071501280.1">
    <property type="nucleotide sequence ID" value="NZ_MORL01000001.1"/>
</dbReference>
<dbReference type="EMBL" id="MORL01000001">
    <property type="protein sequence ID" value="OIN60776.1"/>
    <property type="molecule type" value="Genomic_DNA"/>
</dbReference>
<evidence type="ECO:0000313" key="2">
    <source>
        <dbReference type="Proteomes" id="UP000181790"/>
    </source>
</evidence>
<dbReference type="OrthoDB" id="186344at2"/>
<accession>A0A1S2VRF1</accession>